<evidence type="ECO:0000256" key="1">
    <source>
        <dbReference type="SAM" id="MobiDB-lite"/>
    </source>
</evidence>
<evidence type="ECO:0000313" key="3">
    <source>
        <dbReference type="EMBL" id="KZV42623.1"/>
    </source>
</evidence>
<dbReference type="InterPro" id="IPR041232">
    <property type="entry name" value="NPL"/>
</dbReference>
<feature type="compositionally biased region" description="Acidic residues" evidence="1">
    <location>
        <begin position="121"/>
        <end position="138"/>
    </location>
</feature>
<evidence type="ECO:0000259" key="2">
    <source>
        <dbReference type="Pfam" id="PF17800"/>
    </source>
</evidence>
<reference evidence="3 4" key="1">
    <citation type="journal article" date="2015" name="Proc. Natl. Acad. Sci. U.S.A.">
        <title>The resurrection genome of Boea hygrometrica: A blueprint for survival of dehydration.</title>
        <authorList>
            <person name="Xiao L."/>
            <person name="Yang G."/>
            <person name="Zhang L."/>
            <person name="Yang X."/>
            <person name="Zhao S."/>
            <person name="Ji Z."/>
            <person name="Zhou Q."/>
            <person name="Hu M."/>
            <person name="Wang Y."/>
            <person name="Chen M."/>
            <person name="Xu Y."/>
            <person name="Jin H."/>
            <person name="Xiao X."/>
            <person name="Hu G."/>
            <person name="Bao F."/>
            <person name="Hu Y."/>
            <person name="Wan P."/>
            <person name="Li L."/>
            <person name="Deng X."/>
            <person name="Kuang T."/>
            <person name="Xiang C."/>
            <person name="Zhu J.K."/>
            <person name="Oliver M.J."/>
            <person name="He Y."/>
        </authorList>
    </citation>
    <scope>NUCLEOTIDE SEQUENCE [LARGE SCALE GENOMIC DNA]</scope>
    <source>
        <strain evidence="4">cv. XS01</strain>
    </source>
</reference>
<evidence type="ECO:0000313" key="4">
    <source>
        <dbReference type="Proteomes" id="UP000250235"/>
    </source>
</evidence>
<dbReference type="EMBL" id="KQ998982">
    <property type="protein sequence ID" value="KZV42623.1"/>
    <property type="molecule type" value="Genomic_DNA"/>
</dbReference>
<feature type="compositionally biased region" description="Polar residues" evidence="1">
    <location>
        <begin position="206"/>
        <end position="219"/>
    </location>
</feature>
<dbReference type="OrthoDB" id="2019803at2759"/>
<accession>A0A2Z7CDS3</accession>
<gene>
    <name evidence="3" type="ORF">F511_32886</name>
</gene>
<proteinExistence type="predicted"/>
<feature type="compositionally biased region" description="Acidic residues" evidence="1">
    <location>
        <begin position="76"/>
        <end position="88"/>
    </location>
</feature>
<feature type="compositionally biased region" description="Acidic residues" evidence="1">
    <location>
        <begin position="156"/>
        <end position="170"/>
    </location>
</feature>
<feature type="compositionally biased region" description="Low complexity" evidence="1">
    <location>
        <begin position="220"/>
        <end position="231"/>
    </location>
</feature>
<dbReference type="Proteomes" id="UP000250235">
    <property type="component" value="Unassembled WGS sequence"/>
</dbReference>
<dbReference type="Pfam" id="PF17800">
    <property type="entry name" value="NPL"/>
    <property type="match status" value="1"/>
</dbReference>
<dbReference type="AlphaFoldDB" id="A0A2Z7CDS3"/>
<sequence length="246" mass="27247">MSQAALGEVNDVKGAKHVPLRMKIDDKSFVLGSLSAEERTQVMFDLVFEREFELSHDWKNGSVYFMGYIADDAVSDEEDFSDESDDEPMYALPNGNINQKVENVNVAKSVAKVGKKKEEIPVSDEDEDDSELDSDDENAFSKSEQENFGDDSKNDSEDETDGSFSSEEEPEPPKNAKQNKKRPADSAPPPVFNKNKKAKPSAPNNTGNKKTVHNANPLPSKQAAKSPASNKSNEKNKKKNGRMSRK</sequence>
<dbReference type="Gene3D" id="2.60.120.340">
    <property type="entry name" value="Nucleoplasmin core domain"/>
    <property type="match status" value="1"/>
</dbReference>
<name>A0A2Z7CDS3_9LAMI</name>
<feature type="compositionally biased region" description="Low complexity" evidence="1">
    <location>
        <begin position="100"/>
        <end position="112"/>
    </location>
</feature>
<protein>
    <recommendedName>
        <fullName evidence="2">Nucleoplasmin-like domain-containing protein</fullName>
    </recommendedName>
</protein>
<organism evidence="3 4">
    <name type="scientific">Dorcoceras hygrometricum</name>
    <dbReference type="NCBI Taxonomy" id="472368"/>
    <lineage>
        <taxon>Eukaryota</taxon>
        <taxon>Viridiplantae</taxon>
        <taxon>Streptophyta</taxon>
        <taxon>Embryophyta</taxon>
        <taxon>Tracheophyta</taxon>
        <taxon>Spermatophyta</taxon>
        <taxon>Magnoliopsida</taxon>
        <taxon>eudicotyledons</taxon>
        <taxon>Gunneridae</taxon>
        <taxon>Pentapetalae</taxon>
        <taxon>asterids</taxon>
        <taxon>lamiids</taxon>
        <taxon>Lamiales</taxon>
        <taxon>Gesneriaceae</taxon>
        <taxon>Didymocarpoideae</taxon>
        <taxon>Trichosporeae</taxon>
        <taxon>Loxocarpinae</taxon>
        <taxon>Dorcoceras</taxon>
    </lineage>
</organism>
<feature type="compositionally biased region" description="Basic residues" evidence="1">
    <location>
        <begin position="236"/>
        <end position="246"/>
    </location>
</feature>
<feature type="region of interest" description="Disordered" evidence="1">
    <location>
        <begin position="76"/>
        <end position="246"/>
    </location>
</feature>
<feature type="domain" description="Nucleoplasmin-like" evidence="2">
    <location>
        <begin position="2"/>
        <end position="69"/>
    </location>
</feature>
<keyword evidence="4" id="KW-1185">Reference proteome</keyword>